<dbReference type="Gene3D" id="3.30.420.140">
    <property type="entry name" value="YqgF/RNase H-like domain"/>
    <property type="match status" value="1"/>
</dbReference>
<dbReference type="EMBL" id="ANOH01000218">
    <property type="protein sequence ID" value="EMI55389.1"/>
    <property type="molecule type" value="Genomic_DNA"/>
</dbReference>
<dbReference type="InterPro" id="IPR006641">
    <property type="entry name" value="YqgF/RNaseH-like_dom"/>
</dbReference>
<dbReference type="InterPro" id="IPR032639">
    <property type="entry name" value="Tex_YqgF"/>
</dbReference>
<evidence type="ECO:0000313" key="3">
    <source>
        <dbReference type="Proteomes" id="UP000011885"/>
    </source>
</evidence>
<dbReference type="FunFam" id="1.10.150.310:FF:000001">
    <property type="entry name" value="RNA-binding transcriptional accessory protein"/>
    <property type="match status" value="1"/>
</dbReference>
<dbReference type="Gene3D" id="1.10.150.310">
    <property type="entry name" value="Tex RuvX-like domain-like"/>
    <property type="match status" value="1"/>
</dbReference>
<dbReference type="CDD" id="cd05685">
    <property type="entry name" value="S1_Tex"/>
    <property type="match status" value="1"/>
</dbReference>
<dbReference type="InterPro" id="IPR003029">
    <property type="entry name" value="S1_domain"/>
</dbReference>
<protein>
    <submittedName>
        <fullName evidence="2">Transcription accessory protein</fullName>
    </submittedName>
</protein>
<dbReference type="PROSITE" id="PS50126">
    <property type="entry name" value="S1"/>
    <property type="match status" value="1"/>
</dbReference>
<dbReference type="InterPro" id="IPR012340">
    <property type="entry name" value="NA-bd_OB-fold"/>
</dbReference>
<keyword evidence="3" id="KW-1185">Reference proteome</keyword>
<dbReference type="AlphaFoldDB" id="M5U292"/>
<evidence type="ECO:0000259" key="1">
    <source>
        <dbReference type="PROSITE" id="PS50126"/>
    </source>
</evidence>
<dbReference type="GO" id="GO:0006412">
    <property type="term" value="P:translation"/>
    <property type="evidence" value="ECO:0007669"/>
    <property type="project" value="TreeGrafter"/>
</dbReference>
<dbReference type="Pfam" id="PF16921">
    <property type="entry name" value="Tex_YqgF"/>
    <property type="match status" value="1"/>
</dbReference>
<dbReference type="InterPro" id="IPR018974">
    <property type="entry name" value="Tex-like_N"/>
</dbReference>
<dbReference type="Gene3D" id="2.40.50.140">
    <property type="entry name" value="Nucleic acid-binding proteins"/>
    <property type="match status" value="1"/>
</dbReference>
<dbReference type="Pfam" id="PF00575">
    <property type="entry name" value="S1"/>
    <property type="match status" value="1"/>
</dbReference>
<dbReference type="PANTHER" id="PTHR10724">
    <property type="entry name" value="30S RIBOSOMAL PROTEIN S1"/>
    <property type="match status" value="1"/>
</dbReference>
<dbReference type="Gene3D" id="1.10.3500.10">
    <property type="entry name" value="Tex N-terminal region-like"/>
    <property type="match status" value="1"/>
</dbReference>
<proteinExistence type="predicted"/>
<accession>M5U292</accession>
<dbReference type="SUPFAM" id="SSF158832">
    <property type="entry name" value="Tex N-terminal region-like"/>
    <property type="match status" value="1"/>
</dbReference>
<reference evidence="2 3" key="1">
    <citation type="journal article" date="2013" name="Mar. Genomics">
        <title>Expression of sulfatases in Rhodopirellula baltica and the diversity of sulfatases in the genus Rhodopirellula.</title>
        <authorList>
            <person name="Wegner C.E."/>
            <person name="Richter-Heitmann T."/>
            <person name="Klindworth A."/>
            <person name="Klockow C."/>
            <person name="Richter M."/>
            <person name="Achstetter T."/>
            <person name="Glockner F.O."/>
            <person name="Harder J."/>
        </authorList>
    </citation>
    <scope>NUCLEOTIDE SEQUENCE [LARGE SCALE GENOMIC DNA]</scope>
    <source>
        <strain evidence="2 3">SM41</strain>
    </source>
</reference>
<dbReference type="SMART" id="SM00316">
    <property type="entry name" value="S1"/>
    <property type="match status" value="1"/>
</dbReference>
<sequence>MASPNAIDPKLIEAIAKELNLPVKRVTAVVDLLKEGNTIPFIARYRKEATGGLDEIALRAIEDGLEKATALAARKATVLKTIDEQDKLTDQLRREIENCTDLRSLEAIYLPYKPKRRTRATIARERGLQPLADILLTQNKLGKSKQSVVAPFVSNERDVPDAETAIAGAIDIIAEQWSEDTDVREWMVEKGSKFGKITSHVKRGKKDEASKFEQYMDRQESASHIPGHRLLAMLRGEAEGVLKVGLEMEEDRAVSHVKSKFIKNPSFEFKRELETAAEECFHRLLQPATQSTVLQMLKERADEEAISVFGKNLHELLMAAPAGPRTTIGIDPGFRTGCKVAVVDGTGKFLTNTTIYPTPPKNDVESAKKKLLSLIEKHGVELIAIGNGTASRETDAFVGSLIAENKLDVTKVVVSESGASIYSASELAGKEFPDLDVTVRGAISIARRLQDPLAELVKTDPKSIGVGQYQHDVNQTQLRKCLDRTVESCVNRVGVDLNMASVPLLAHVAGIGPKLAENIVLYRDANGRFESRLELMKVPKLGKKAFEQAAGFLRIRGGREPLDNSAVHPESYPVVSRMAKELSADTKTLVGNSTLSQKLTAEKFVDDRFGLPTIRDIISELAKPGRDPRSEFKVAHFDSSVNSMEDLSIGMVLEGVITNVTHFGAFIDLGVHQDGLIHVSQLADRFVSDPNEIVSVGDVVKVKVLEVDLDRKRIAVTRKF</sequence>
<dbReference type="FunFam" id="3.30.420.140:FF:000001">
    <property type="entry name" value="RNA-binding transcriptional accessory protein"/>
    <property type="match status" value="1"/>
</dbReference>
<dbReference type="Pfam" id="PF17674">
    <property type="entry name" value="HHH_9"/>
    <property type="match status" value="1"/>
</dbReference>
<organism evidence="2 3">
    <name type="scientific">Rhodopirellula sallentina SM41</name>
    <dbReference type="NCBI Taxonomy" id="1263870"/>
    <lineage>
        <taxon>Bacteria</taxon>
        <taxon>Pseudomonadati</taxon>
        <taxon>Planctomycetota</taxon>
        <taxon>Planctomycetia</taxon>
        <taxon>Pirellulales</taxon>
        <taxon>Pirellulaceae</taxon>
        <taxon>Rhodopirellula</taxon>
    </lineage>
</organism>
<dbReference type="InterPro" id="IPR044146">
    <property type="entry name" value="S1_Tex"/>
</dbReference>
<dbReference type="InterPro" id="IPR037027">
    <property type="entry name" value="YqgF/RNaseH-like_dom_sf"/>
</dbReference>
<dbReference type="SUPFAM" id="SSF47781">
    <property type="entry name" value="RuvA domain 2-like"/>
    <property type="match status" value="2"/>
</dbReference>
<dbReference type="InterPro" id="IPR050437">
    <property type="entry name" value="Ribos_protein_bS1-like"/>
</dbReference>
<gene>
    <name evidence="2" type="ORF">RSSM_03201</name>
</gene>
<name>M5U292_9BACT</name>
<dbReference type="GO" id="GO:0003729">
    <property type="term" value="F:mRNA binding"/>
    <property type="evidence" value="ECO:0007669"/>
    <property type="project" value="UniProtKB-ARBA"/>
</dbReference>
<dbReference type="RefSeq" id="WP_008680056.1">
    <property type="nucleotide sequence ID" value="NZ_ANOH01000218.1"/>
</dbReference>
<dbReference type="InterPro" id="IPR041692">
    <property type="entry name" value="HHH_9"/>
</dbReference>
<dbReference type="InterPro" id="IPR012337">
    <property type="entry name" value="RNaseH-like_sf"/>
</dbReference>
<dbReference type="GO" id="GO:0005737">
    <property type="term" value="C:cytoplasm"/>
    <property type="evidence" value="ECO:0007669"/>
    <property type="project" value="UniProtKB-ARBA"/>
</dbReference>
<dbReference type="SMART" id="SM00732">
    <property type="entry name" value="YqgFc"/>
    <property type="match status" value="1"/>
</dbReference>
<dbReference type="Gene3D" id="1.10.10.650">
    <property type="entry name" value="RuvA domain 2-like"/>
    <property type="match status" value="1"/>
</dbReference>
<dbReference type="Proteomes" id="UP000011885">
    <property type="component" value="Unassembled WGS sequence"/>
</dbReference>
<dbReference type="PATRIC" id="fig|1263870.3.peg.3397"/>
<dbReference type="FunFam" id="2.40.50.140:FF:000051">
    <property type="entry name" value="RNA-binding transcriptional accessory protein"/>
    <property type="match status" value="1"/>
</dbReference>
<dbReference type="InterPro" id="IPR055179">
    <property type="entry name" value="Tex-like_central_region"/>
</dbReference>
<dbReference type="FunFam" id="1.10.10.650:FF:000001">
    <property type="entry name" value="S1 RNA-binding domain 1"/>
    <property type="match status" value="1"/>
</dbReference>
<dbReference type="SUPFAM" id="SSF53098">
    <property type="entry name" value="Ribonuclease H-like"/>
    <property type="match status" value="1"/>
</dbReference>
<dbReference type="SUPFAM" id="SSF50249">
    <property type="entry name" value="Nucleic acid-binding proteins"/>
    <property type="match status" value="1"/>
</dbReference>
<dbReference type="InterPro" id="IPR023319">
    <property type="entry name" value="Tex-like_HTH_dom_sf"/>
</dbReference>
<dbReference type="InterPro" id="IPR023323">
    <property type="entry name" value="Tex-like_dom_sf"/>
</dbReference>
<dbReference type="InterPro" id="IPR010994">
    <property type="entry name" value="RuvA_2-like"/>
</dbReference>
<evidence type="ECO:0000313" key="2">
    <source>
        <dbReference type="EMBL" id="EMI55389.1"/>
    </source>
</evidence>
<comment type="caution">
    <text evidence="2">The sequence shown here is derived from an EMBL/GenBank/DDBJ whole genome shotgun (WGS) entry which is preliminary data.</text>
</comment>
<dbReference type="Pfam" id="PF09371">
    <property type="entry name" value="Tex_N"/>
    <property type="match status" value="1"/>
</dbReference>
<feature type="domain" description="S1 motif" evidence="1">
    <location>
        <begin position="650"/>
        <end position="719"/>
    </location>
</feature>
<dbReference type="Pfam" id="PF22706">
    <property type="entry name" value="Tex_central_region"/>
    <property type="match status" value="1"/>
</dbReference>
<dbReference type="PANTHER" id="PTHR10724:SF10">
    <property type="entry name" value="S1 RNA-BINDING DOMAIN-CONTAINING PROTEIN 1"/>
    <property type="match status" value="1"/>
</dbReference>
<dbReference type="Pfam" id="PF12836">
    <property type="entry name" value="HHH_3"/>
    <property type="match status" value="1"/>
</dbReference>
<dbReference type="GO" id="GO:0006139">
    <property type="term" value="P:nucleobase-containing compound metabolic process"/>
    <property type="evidence" value="ECO:0007669"/>
    <property type="project" value="InterPro"/>
</dbReference>
<dbReference type="GO" id="GO:0003735">
    <property type="term" value="F:structural constituent of ribosome"/>
    <property type="evidence" value="ECO:0007669"/>
    <property type="project" value="TreeGrafter"/>
</dbReference>